<dbReference type="SUPFAM" id="SSF52540">
    <property type="entry name" value="P-loop containing nucleoside triphosphate hydrolases"/>
    <property type="match status" value="1"/>
</dbReference>
<feature type="transmembrane region" description="Helical" evidence="9">
    <location>
        <begin position="831"/>
        <end position="861"/>
    </location>
</feature>
<evidence type="ECO:0000256" key="7">
    <source>
        <dbReference type="ARBA" id="ARBA00023136"/>
    </source>
</evidence>
<feature type="domain" description="ABC transporter" evidence="11">
    <location>
        <begin position="426"/>
        <end position="669"/>
    </location>
</feature>
<feature type="domain" description="FHA" evidence="10">
    <location>
        <begin position="340"/>
        <end position="389"/>
    </location>
</feature>
<gene>
    <name evidence="12" type="ORF">FIV42_11080</name>
</gene>
<dbReference type="InterPro" id="IPR003593">
    <property type="entry name" value="AAA+_ATPase"/>
</dbReference>
<dbReference type="Gene3D" id="2.60.200.20">
    <property type="match status" value="3"/>
</dbReference>
<feature type="compositionally biased region" description="Basic and acidic residues" evidence="8">
    <location>
        <begin position="36"/>
        <end position="46"/>
    </location>
</feature>
<accession>A0A4Y6PSQ2</accession>
<dbReference type="CDD" id="cd03213">
    <property type="entry name" value="ABCG_EPDR"/>
    <property type="match status" value="1"/>
</dbReference>
<evidence type="ECO:0000313" key="12">
    <source>
        <dbReference type="EMBL" id="QDG51263.1"/>
    </source>
</evidence>
<dbReference type="EMBL" id="CP041186">
    <property type="protein sequence ID" value="QDG51263.1"/>
    <property type="molecule type" value="Genomic_DNA"/>
</dbReference>
<evidence type="ECO:0000256" key="5">
    <source>
        <dbReference type="ARBA" id="ARBA00022840"/>
    </source>
</evidence>
<dbReference type="InterPro" id="IPR017871">
    <property type="entry name" value="ABC_transporter-like_CS"/>
</dbReference>
<evidence type="ECO:0000256" key="3">
    <source>
        <dbReference type="ARBA" id="ARBA00022692"/>
    </source>
</evidence>
<dbReference type="SMART" id="SM00240">
    <property type="entry name" value="FHA"/>
    <property type="match status" value="3"/>
</dbReference>
<keyword evidence="4" id="KW-0547">Nucleotide-binding</keyword>
<dbReference type="PROSITE" id="PS00211">
    <property type="entry name" value="ABC_TRANSPORTER_1"/>
    <property type="match status" value="1"/>
</dbReference>
<dbReference type="InterPro" id="IPR013525">
    <property type="entry name" value="ABC2_TM"/>
</dbReference>
<dbReference type="InterPro" id="IPR003439">
    <property type="entry name" value="ABC_transporter-like_ATP-bd"/>
</dbReference>
<dbReference type="InterPro" id="IPR050352">
    <property type="entry name" value="ABCG_transporters"/>
</dbReference>
<dbReference type="Gene3D" id="3.40.50.300">
    <property type="entry name" value="P-loop containing nucleotide triphosphate hydrolases"/>
    <property type="match status" value="1"/>
</dbReference>
<evidence type="ECO:0000256" key="1">
    <source>
        <dbReference type="ARBA" id="ARBA00004141"/>
    </source>
</evidence>
<feature type="transmembrane region" description="Helical" evidence="9">
    <location>
        <begin position="992"/>
        <end position="1012"/>
    </location>
</feature>
<dbReference type="SUPFAM" id="SSF49879">
    <property type="entry name" value="SMAD/FHA domain"/>
    <property type="match status" value="3"/>
</dbReference>
<dbReference type="CDD" id="cd00060">
    <property type="entry name" value="FHA"/>
    <property type="match status" value="3"/>
</dbReference>
<keyword evidence="13" id="KW-1185">Reference proteome</keyword>
<feature type="region of interest" description="Disordered" evidence="8">
    <location>
        <begin position="31"/>
        <end position="51"/>
    </location>
</feature>
<dbReference type="GO" id="GO:0005524">
    <property type="term" value="F:ATP binding"/>
    <property type="evidence" value="ECO:0007669"/>
    <property type="project" value="UniProtKB-KW"/>
</dbReference>
<dbReference type="Pfam" id="PF01061">
    <property type="entry name" value="ABC2_membrane"/>
    <property type="match status" value="1"/>
</dbReference>
<evidence type="ECO:0000256" key="8">
    <source>
        <dbReference type="SAM" id="MobiDB-lite"/>
    </source>
</evidence>
<dbReference type="OrthoDB" id="9804819at2"/>
<dbReference type="Pfam" id="PF00005">
    <property type="entry name" value="ABC_tran"/>
    <property type="match status" value="1"/>
</dbReference>
<dbReference type="Proteomes" id="UP000315995">
    <property type="component" value="Chromosome"/>
</dbReference>
<evidence type="ECO:0000256" key="6">
    <source>
        <dbReference type="ARBA" id="ARBA00022989"/>
    </source>
</evidence>
<feature type="transmembrane region" description="Helical" evidence="9">
    <location>
        <begin position="757"/>
        <end position="778"/>
    </location>
</feature>
<dbReference type="AlphaFoldDB" id="A0A4Y6PSQ2"/>
<evidence type="ECO:0000256" key="9">
    <source>
        <dbReference type="SAM" id="Phobius"/>
    </source>
</evidence>
<evidence type="ECO:0000256" key="2">
    <source>
        <dbReference type="ARBA" id="ARBA00022448"/>
    </source>
</evidence>
<name>A0A4Y6PSQ2_PERCE</name>
<protein>
    <submittedName>
        <fullName evidence="12">FHA domain-containing protein</fullName>
    </submittedName>
</protein>
<keyword evidence="7 9" id="KW-0472">Membrane</keyword>
<keyword evidence="6 9" id="KW-1133">Transmembrane helix</keyword>
<feature type="domain" description="FHA" evidence="10">
    <location>
        <begin position="241"/>
        <end position="290"/>
    </location>
</feature>
<evidence type="ECO:0000313" key="13">
    <source>
        <dbReference type="Proteomes" id="UP000315995"/>
    </source>
</evidence>
<dbReference type="InterPro" id="IPR027417">
    <property type="entry name" value="P-loop_NTPase"/>
</dbReference>
<dbReference type="PROSITE" id="PS50006">
    <property type="entry name" value="FHA_DOMAIN"/>
    <property type="match status" value="3"/>
</dbReference>
<dbReference type="GO" id="GO:0016887">
    <property type="term" value="F:ATP hydrolysis activity"/>
    <property type="evidence" value="ECO:0007669"/>
    <property type="project" value="InterPro"/>
</dbReference>
<dbReference type="PANTHER" id="PTHR48041:SF139">
    <property type="entry name" value="PROTEIN SCARLET"/>
    <property type="match status" value="1"/>
</dbReference>
<evidence type="ECO:0000259" key="11">
    <source>
        <dbReference type="PROSITE" id="PS50893"/>
    </source>
</evidence>
<feature type="transmembrane region" description="Helical" evidence="9">
    <location>
        <begin position="899"/>
        <end position="919"/>
    </location>
</feature>
<dbReference type="PANTHER" id="PTHR48041">
    <property type="entry name" value="ABC TRANSPORTER G FAMILY MEMBER 28"/>
    <property type="match status" value="1"/>
</dbReference>
<keyword evidence="2" id="KW-0813">Transport</keyword>
<feature type="domain" description="FHA" evidence="10">
    <location>
        <begin position="137"/>
        <end position="186"/>
    </location>
</feature>
<keyword evidence="3 9" id="KW-0812">Transmembrane</keyword>
<dbReference type="GO" id="GO:0016020">
    <property type="term" value="C:membrane"/>
    <property type="evidence" value="ECO:0007669"/>
    <property type="project" value="UniProtKB-SubCell"/>
</dbReference>
<dbReference type="GO" id="GO:0140359">
    <property type="term" value="F:ABC-type transporter activity"/>
    <property type="evidence" value="ECO:0007669"/>
    <property type="project" value="InterPro"/>
</dbReference>
<accession>A0A5B8Y4A5</accession>
<dbReference type="InterPro" id="IPR000253">
    <property type="entry name" value="FHA_dom"/>
</dbReference>
<dbReference type="RefSeq" id="WP_141197748.1">
    <property type="nucleotide sequence ID" value="NZ_CP041186.1"/>
</dbReference>
<dbReference type="SMART" id="SM00382">
    <property type="entry name" value="AAA"/>
    <property type="match status" value="1"/>
</dbReference>
<proteinExistence type="predicted"/>
<organism evidence="12 13">
    <name type="scientific">Persicimonas caeni</name>
    <dbReference type="NCBI Taxonomy" id="2292766"/>
    <lineage>
        <taxon>Bacteria</taxon>
        <taxon>Deltaproteobacteria</taxon>
        <taxon>Bradymonadales</taxon>
        <taxon>Bradymonadaceae</taxon>
        <taxon>Persicimonas</taxon>
    </lineage>
</organism>
<dbReference type="Pfam" id="PF00498">
    <property type="entry name" value="FHA"/>
    <property type="match status" value="3"/>
</dbReference>
<sequence length="1019" mass="112417">MSTSLCPNCEKSNPADEVVCQHCGLTLPALQEQDADTTRPEARRSELASTQMRRAITAQMLGQRGSEPRGLGQEPSDAAIDVDTAAATQPTAVAERQRGKTLAMPKADVTGETKLAGKFPLPTPDEAPSIPDGATILRIGYADDNDLVIPRPQVSGHHARIGLYDNRYFLEDLNSTNGTSVNGHQVDRARIRPGDRIGLGSYQFVFDAKLAQRLQPAEDDLQKTQALQAVPSAAVQRQKAIVIGREADADIVLDAPQISRHHCKLTPVQSGWRVEDLGAANGTFVNDRFNRVDEAFVTDNDVLFLGSYRFPVSRVREFIDSDRESTHAGQVGLPLDQRVVTIGRGPENDVVLDAPQVSRHHARIVRTDEAVFLEDLGSANGTFVDGKRIERVEIEPGQTISFGSYAIRLDLARGTIQKSYRGDILLQAENIRVEVGEGEQKKRILDGVSFTVYPTEFVGLLGPSGAGKTTLLMALIGYLRPNYGRTLVNGDDLGTHYDRYRGAIGYVPQEDIIHSELTVFEALYYTAKLRLPPDTTDEEINGRIDKILADLEIEDTRHVLIGSPERKGISGGQRKRVNLALELLTEPSLLCLDEPTSGLASEDASNVMKLLRKLADGGRTILLTIHQPSQQVYRMMDNTLYLADGEQVYYGPAYPDSMFYFNSEVKPNTPEAEEILADPGSCMRPLMQAKRAGEPMETFAARYRQSRYHEEFVSERRKNRKGVNLTGSSERKPPRFSIRQWLTLSRRYLTIKLKDHVGTAILLVQAPIVAILLDLVFISETGGVMSRLQFMPFALFLLVVAAVWFGCSNAAREIVSEQAIYRRERMVNLSILAYAGSKFAVLGFLCFLQCLMLLLITYFVLDFWGNPFVHLGVLWLCSLAGLGMGLMLSALVRTTEAAIALVPILLIPQVILGGAIMPIDKMNAPTQAASHTTVTRWGFEAMLHTEHQSDAYEISADELPKPPMPGVPAPPPPPNPLDRFIGEREMTLGVDLGVLGGFTVVLFGGVCGFLRVREKWWGM</sequence>
<dbReference type="InterPro" id="IPR008984">
    <property type="entry name" value="SMAD_FHA_dom_sf"/>
</dbReference>
<dbReference type="PROSITE" id="PS50893">
    <property type="entry name" value="ABC_TRANSPORTER_2"/>
    <property type="match status" value="1"/>
</dbReference>
<feature type="transmembrane region" description="Helical" evidence="9">
    <location>
        <begin position="873"/>
        <end position="892"/>
    </location>
</feature>
<comment type="subcellular location">
    <subcellularLocation>
        <location evidence="1">Membrane</location>
        <topology evidence="1">Multi-pass membrane protein</topology>
    </subcellularLocation>
</comment>
<keyword evidence="5" id="KW-0067">ATP-binding</keyword>
<feature type="transmembrane region" description="Helical" evidence="9">
    <location>
        <begin position="790"/>
        <end position="811"/>
    </location>
</feature>
<evidence type="ECO:0000256" key="4">
    <source>
        <dbReference type="ARBA" id="ARBA00022741"/>
    </source>
</evidence>
<evidence type="ECO:0000259" key="10">
    <source>
        <dbReference type="PROSITE" id="PS50006"/>
    </source>
</evidence>
<reference evidence="12 13" key="1">
    <citation type="submission" date="2019-06" db="EMBL/GenBank/DDBJ databases">
        <title>Persicimonas caeni gen. nov., sp. nov., a predatory bacterium isolated from solar saltern.</title>
        <authorList>
            <person name="Wang S."/>
        </authorList>
    </citation>
    <scope>NUCLEOTIDE SEQUENCE [LARGE SCALE GENOMIC DNA]</scope>
    <source>
        <strain evidence="12 13">YN101</strain>
    </source>
</reference>